<reference evidence="1" key="1">
    <citation type="journal article" date="2014" name="Front. Microbiol.">
        <title>High frequency of phylogenetically diverse reductive dehalogenase-homologous genes in deep subseafloor sedimentary metagenomes.</title>
        <authorList>
            <person name="Kawai M."/>
            <person name="Futagami T."/>
            <person name="Toyoda A."/>
            <person name="Takaki Y."/>
            <person name="Nishi S."/>
            <person name="Hori S."/>
            <person name="Arai W."/>
            <person name="Tsubouchi T."/>
            <person name="Morono Y."/>
            <person name="Uchiyama I."/>
            <person name="Ito T."/>
            <person name="Fujiyama A."/>
            <person name="Inagaki F."/>
            <person name="Takami H."/>
        </authorList>
    </citation>
    <scope>NUCLEOTIDE SEQUENCE</scope>
    <source>
        <strain evidence="1">Expedition CK06-06</strain>
    </source>
</reference>
<dbReference type="EMBL" id="BARU01025685">
    <property type="protein sequence ID" value="GAH69329.1"/>
    <property type="molecule type" value="Genomic_DNA"/>
</dbReference>
<gene>
    <name evidence="1" type="ORF">S03H2_41355</name>
</gene>
<organism evidence="1">
    <name type="scientific">marine sediment metagenome</name>
    <dbReference type="NCBI Taxonomy" id="412755"/>
    <lineage>
        <taxon>unclassified sequences</taxon>
        <taxon>metagenomes</taxon>
        <taxon>ecological metagenomes</taxon>
    </lineage>
</organism>
<evidence type="ECO:0000313" key="1">
    <source>
        <dbReference type="EMBL" id="GAH69329.1"/>
    </source>
</evidence>
<feature type="non-terminal residue" evidence="1">
    <location>
        <position position="60"/>
    </location>
</feature>
<dbReference type="AlphaFoldDB" id="X1IT92"/>
<sequence length="60" mass="6828">MFHSTLIENPILKLISEKMNQSIILDVAQGSGVWGFHIKTIVRGNPVMVGIDIWYPYIKD</sequence>
<accession>X1IT92</accession>
<proteinExistence type="predicted"/>
<comment type="caution">
    <text evidence="1">The sequence shown here is derived from an EMBL/GenBank/DDBJ whole genome shotgun (WGS) entry which is preliminary data.</text>
</comment>
<protein>
    <submittedName>
        <fullName evidence="1">Uncharacterized protein</fullName>
    </submittedName>
</protein>
<name>X1IT92_9ZZZZ</name>